<organism evidence="3 4">
    <name type="scientific">Leifsonia virtsii</name>
    <dbReference type="NCBI Taxonomy" id="3035915"/>
    <lineage>
        <taxon>Bacteria</taxon>
        <taxon>Bacillati</taxon>
        <taxon>Actinomycetota</taxon>
        <taxon>Actinomycetes</taxon>
        <taxon>Micrococcales</taxon>
        <taxon>Microbacteriaceae</taxon>
        <taxon>Leifsonia</taxon>
    </lineage>
</organism>
<protein>
    <submittedName>
        <fullName evidence="3">META domain-containing protein</fullName>
    </submittedName>
</protein>
<dbReference type="Proteomes" id="UP001174210">
    <property type="component" value="Unassembled WGS sequence"/>
</dbReference>
<feature type="domain" description="DUF306" evidence="2">
    <location>
        <begin position="38"/>
        <end position="111"/>
    </location>
</feature>
<feature type="chain" id="PRO_5046194408" evidence="1">
    <location>
        <begin position="27"/>
        <end position="121"/>
    </location>
</feature>
<dbReference type="EMBL" id="JAROCB010000002">
    <property type="protein sequence ID" value="MDN4597287.1"/>
    <property type="molecule type" value="Genomic_DNA"/>
</dbReference>
<sequence length="121" mass="12550">MNRMRTAGLAALFAALLLTACTSPQGGTDVSGKWGSTDPGQPNLIVNSDGSYSGSDGCNTMTGKGTISGNTIELGTVAMTQKQCSDVDTWMSKAEKGTVDGNIMTMYDSSGKSIGRLDRND</sequence>
<evidence type="ECO:0000259" key="2">
    <source>
        <dbReference type="Pfam" id="PF03724"/>
    </source>
</evidence>
<proteinExistence type="predicted"/>
<comment type="caution">
    <text evidence="3">The sequence shown here is derived from an EMBL/GenBank/DDBJ whole genome shotgun (WGS) entry which is preliminary data.</text>
</comment>
<evidence type="ECO:0000313" key="4">
    <source>
        <dbReference type="Proteomes" id="UP001174210"/>
    </source>
</evidence>
<keyword evidence="1" id="KW-0732">Signal</keyword>
<keyword evidence="4" id="KW-1185">Reference proteome</keyword>
<reference evidence="3" key="1">
    <citation type="submission" date="2023-03" db="EMBL/GenBank/DDBJ databases">
        <title>MT1 and MT2 Draft Genomes of Novel Species.</title>
        <authorList>
            <person name="Venkateswaran K."/>
        </authorList>
    </citation>
    <scope>NUCLEOTIDE SEQUENCE</scope>
    <source>
        <strain evidence="3">F6_8S_P_1A</strain>
    </source>
</reference>
<evidence type="ECO:0000256" key="1">
    <source>
        <dbReference type="SAM" id="SignalP"/>
    </source>
</evidence>
<gene>
    <name evidence="3" type="ORF">P5G59_09060</name>
</gene>
<dbReference type="RefSeq" id="WP_301218155.1">
    <property type="nucleotide sequence ID" value="NZ_JAROCB010000002.1"/>
</dbReference>
<name>A0ABT8IY44_9MICO</name>
<evidence type="ECO:0000313" key="3">
    <source>
        <dbReference type="EMBL" id="MDN4597287.1"/>
    </source>
</evidence>
<accession>A0ABT8IY44</accession>
<dbReference type="PROSITE" id="PS51257">
    <property type="entry name" value="PROKAR_LIPOPROTEIN"/>
    <property type="match status" value="1"/>
</dbReference>
<dbReference type="Pfam" id="PF03724">
    <property type="entry name" value="META"/>
    <property type="match status" value="1"/>
</dbReference>
<feature type="signal peptide" evidence="1">
    <location>
        <begin position="1"/>
        <end position="26"/>
    </location>
</feature>
<dbReference type="InterPro" id="IPR005184">
    <property type="entry name" value="DUF306_Meta_HslJ"/>
</dbReference>
<dbReference type="Gene3D" id="2.40.128.270">
    <property type="match status" value="1"/>
</dbReference>
<dbReference type="InterPro" id="IPR038670">
    <property type="entry name" value="HslJ-like_sf"/>
</dbReference>